<organism evidence="3 4">
    <name type="scientific">Schistosoma bovis</name>
    <name type="common">Blood fluke</name>
    <dbReference type="NCBI Taxonomy" id="6184"/>
    <lineage>
        <taxon>Eukaryota</taxon>
        <taxon>Metazoa</taxon>
        <taxon>Spiralia</taxon>
        <taxon>Lophotrochozoa</taxon>
        <taxon>Platyhelminthes</taxon>
        <taxon>Trematoda</taxon>
        <taxon>Digenea</taxon>
        <taxon>Strigeidida</taxon>
        <taxon>Schistosomatoidea</taxon>
        <taxon>Schistosomatidae</taxon>
        <taxon>Schistosoma</taxon>
    </lineage>
</organism>
<feature type="transmembrane region" description="Helical" evidence="1">
    <location>
        <begin position="290"/>
        <end position="310"/>
    </location>
</feature>
<dbReference type="Proteomes" id="UP000290809">
    <property type="component" value="Unassembled WGS sequence"/>
</dbReference>
<sequence length="390" mass="44636">MALKKYLSSLIFLLAIYFEECLSLGDNSILINNVCIEYRKNVSIYVKNIIYNMSTKTAPVSFCGWCSETVYKLKKVIEEREAYGANGEACADLLANTERISYHYGITIRFQGTIDSIDFIFDKWNRSFCSHCLEEVYSDQSISISADSFNNIEPPRRLLHTDSLYNLQVYSKNVRTFFEKLDDVLSCFMQFINNSNISILNVLNFPSSSTLNISSTVCQNCSAAYYSLLDYYTNNLLRYNSLEGGNQNFLVKQRSGHRFAVCLDVQNAINRTQWAWHNLFRCRTEEVSHIGFFLPLIVCVTFLVVFHCLAQSVCRYPAHLLVYRPKRVEPTVRCQRILSTASISRGQMPLVRSYGSIGSVEDNTIDSNLIAKTYSQSDSLFDNRAVVIRT</sequence>
<evidence type="ECO:0000256" key="2">
    <source>
        <dbReference type="SAM" id="SignalP"/>
    </source>
</evidence>
<accession>A0A430Q819</accession>
<feature type="chain" id="PRO_5019026322" description="Osteopetrosis-associated transmembrane protein 1" evidence="2">
    <location>
        <begin position="24"/>
        <end position="390"/>
    </location>
</feature>
<gene>
    <name evidence="3" type="ORF">DC041_0010454</name>
</gene>
<dbReference type="AlphaFoldDB" id="A0A430Q819"/>
<keyword evidence="2" id="KW-0732">Signal</keyword>
<keyword evidence="1" id="KW-1133">Transmembrane helix</keyword>
<evidence type="ECO:0000313" key="3">
    <source>
        <dbReference type="EMBL" id="RTG83833.1"/>
    </source>
</evidence>
<evidence type="ECO:0000313" key="4">
    <source>
        <dbReference type="Proteomes" id="UP000290809"/>
    </source>
</evidence>
<evidence type="ECO:0000256" key="1">
    <source>
        <dbReference type="SAM" id="Phobius"/>
    </source>
</evidence>
<dbReference type="InterPro" id="IPR019172">
    <property type="entry name" value="Osteopetrosis-assoc_TM_1"/>
</dbReference>
<keyword evidence="4" id="KW-1185">Reference proteome</keyword>
<dbReference type="Pfam" id="PF09777">
    <property type="entry name" value="OSTMP1"/>
    <property type="match status" value="1"/>
</dbReference>
<comment type="caution">
    <text evidence="3">The sequence shown here is derived from an EMBL/GenBank/DDBJ whole genome shotgun (WGS) entry which is preliminary data.</text>
</comment>
<protein>
    <recommendedName>
        <fullName evidence="5">Osteopetrosis-associated transmembrane protein 1</fullName>
    </recommendedName>
</protein>
<keyword evidence="1" id="KW-0472">Membrane</keyword>
<dbReference type="PANTHER" id="PTHR15644">
    <property type="entry name" value="OSTEOPETROSIS ASSOCIATED TRANSMEMBRANE PROTEIN 1"/>
    <property type="match status" value="1"/>
</dbReference>
<keyword evidence="1" id="KW-0812">Transmembrane</keyword>
<proteinExistence type="predicted"/>
<dbReference type="PANTHER" id="PTHR15644:SF2">
    <property type="entry name" value="OSTEOPETROSIS-ASSOCIATED TRANSMEMBRANE PROTEIN 1"/>
    <property type="match status" value="1"/>
</dbReference>
<evidence type="ECO:0008006" key="5">
    <source>
        <dbReference type="Google" id="ProtNLM"/>
    </source>
</evidence>
<dbReference type="EMBL" id="QMKO01002342">
    <property type="protein sequence ID" value="RTG83833.1"/>
    <property type="molecule type" value="Genomic_DNA"/>
</dbReference>
<name>A0A430Q819_SCHBO</name>
<feature type="signal peptide" evidence="2">
    <location>
        <begin position="1"/>
        <end position="23"/>
    </location>
</feature>
<reference evidence="3 4" key="1">
    <citation type="journal article" date="2019" name="PLoS Pathog.">
        <title>Genome sequence of the bovine parasite Schistosoma bovis Tanzania.</title>
        <authorList>
            <person name="Oey H."/>
            <person name="Zakrzewski M."/>
            <person name="Gobert G."/>
            <person name="Gravermann K."/>
            <person name="Stoye J."/>
            <person name="Jones M."/>
            <person name="Mcmanus D."/>
            <person name="Krause L."/>
        </authorList>
    </citation>
    <scope>NUCLEOTIDE SEQUENCE [LARGE SCALE GENOMIC DNA]</scope>
    <source>
        <strain evidence="3 4">TAN1997</strain>
    </source>
</reference>
<dbReference type="GO" id="GO:0005829">
    <property type="term" value="C:cytosol"/>
    <property type="evidence" value="ECO:0007669"/>
    <property type="project" value="TreeGrafter"/>
</dbReference>
<dbReference type="STRING" id="6184.A0A430Q819"/>